<dbReference type="SUPFAM" id="SSF48452">
    <property type="entry name" value="TPR-like"/>
    <property type="match status" value="1"/>
</dbReference>
<evidence type="ECO:0000256" key="2">
    <source>
        <dbReference type="ARBA" id="ARBA00006275"/>
    </source>
</evidence>
<feature type="signal peptide" evidence="7">
    <location>
        <begin position="1"/>
        <end position="21"/>
    </location>
</feature>
<dbReference type="AlphaFoldDB" id="A0A1G9QHL6"/>
<organism evidence="9 10">
    <name type="scientific">Siphonobacter aquaeclarae</name>
    <dbReference type="NCBI Taxonomy" id="563176"/>
    <lineage>
        <taxon>Bacteria</taxon>
        <taxon>Pseudomonadati</taxon>
        <taxon>Bacteroidota</taxon>
        <taxon>Cytophagia</taxon>
        <taxon>Cytophagales</taxon>
        <taxon>Cytophagaceae</taxon>
        <taxon>Siphonobacter</taxon>
    </lineage>
</organism>
<dbReference type="Proteomes" id="UP000198901">
    <property type="component" value="Unassembled WGS sequence"/>
</dbReference>
<feature type="domain" description="RagB/SusD" evidence="8">
    <location>
        <begin position="310"/>
        <end position="419"/>
    </location>
</feature>
<dbReference type="EMBL" id="FNGS01000004">
    <property type="protein sequence ID" value="SDM10476.1"/>
    <property type="molecule type" value="Genomic_DNA"/>
</dbReference>
<reference evidence="9 10" key="1">
    <citation type="submission" date="2016-10" db="EMBL/GenBank/DDBJ databases">
        <authorList>
            <person name="de Groot N.N."/>
        </authorList>
    </citation>
    <scope>NUCLEOTIDE SEQUENCE [LARGE SCALE GENOMIC DNA]</scope>
    <source>
        <strain evidence="9 10">DSM 21668</strain>
    </source>
</reference>
<evidence type="ECO:0000256" key="7">
    <source>
        <dbReference type="SAM" id="SignalP"/>
    </source>
</evidence>
<dbReference type="STRING" id="563176.SAMN04488090_2639"/>
<accession>A0A1G9QHL6</accession>
<evidence type="ECO:0000313" key="9">
    <source>
        <dbReference type="EMBL" id="SDM10476.1"/>
    </source>
</evidence>
<feature type="chain" id="PRO_5011432878" evidence="7">
    <location>
        <begin position="22"/>
        <end position="436"/>
    </location>
</feature>
<dbReference type="Pfam" id="PF07980">
    <property type="entry name" value="SusD_RagB"/>
    <property type="match status" value="1"/>
</dbReference>
<evidence type="ECO:0000256" key="1">
    <source>
        <dbReference type="ARBA" id="ARBA00004442"/>
    </source>
</evidence>
<evidence type="ECO:0000256" key="4">
    <source>
        <dbReference type="ARBA" id="ARBA00023136"/>
    </source>
</evidence>
<evidence type="ECO:0000313" key="10">
    <source>
        <dbReference type="Proteomes" id="UP000198901"/>
    </source>
</evidence>
<dbReference type="InterPro" id="IPR011990">
    <property type="entry name" value="TPR-like_helical_dom_sf"/>
</dbReference>
<evidence type="ECO:0000256" key="5">
    <source>
        <dbReference type="ARBA" id="ARBA00023237"/>
    </source>
</evidence>
<dbReference type="GO" id="GO:0009279">
    <property type="term" value="C:cell outer membrane"/>
    <property type="evidence" value="ECO:0007669"/>
    <property type="project" value="UniProtKB-SubCell"/>
</dbReference>
<dbReference type="Gene3D" id="1.25.40.390">
    <property type="match status" value="1"/>
</dbReference>
<sequence>MKRIYLTALCLGLLLTACDQAEYLNPSAASETQVVSDVNGLITLANGLQSRYTTLRTGVVYNSIAASGLSTKELRNLNAGNTDEELLMQGGANVDANNAVVRNMWSQALLTNSNADLILKNLDKATDPGTKAGLQAYAAIFKALSLGTLSQFFEQIPLVTQANAPFSPRTDALKQAVTLLEQAKTALAANTPGTPFTGKIVPGIDLPSTVNALIARYSLFLGDYDKALSAAAAASLTTKSEFRFDDNAQNPIYFISFSSINVFQVDVTFGLPASLQPDLVNDKRIAFYLQNTTPIPPNNNAYRGKGFFTANTTAIPVYLPGEMLLIRAEALARKDQLADAVTELNKVLTKKPAADPFGVGADLPAYAGAVTKEAVLTEIFKQRSIELLMSGMKLEDSRRFGRPAPATTGAERTRNFYPYPNIERRNNTSTPADPQI</sequence>
<keyword evidence="4" id="KW-0472">Membrane</keyword>
<protein>
    <submittedName>
        <fullName evidence="9">SusD family protein</fullName>
    </submittedName>
</protein>
<keyword evidence="3 7" id="KW-0732">Signal</keyword>
<comment type="similarity">
    <text evidence="2">Belongs to the SusD family.</text>
</comment>
<evidence type="ECO:0000256" key="3">
    <source>
        <dbReference type="ARBA" id="ARBA00022729"/>
    </source>
</evidence>
<evidence type="ECO:0000256" key="6">
    <source>
        <dbReference type="SAM" id="MobiDB-lite"/>
    </source>
</evidence>
<dbReference type="RefSeq" id="WP_093202739.1">
    <property type="nucleotide sequence ID" value="NZ_FNGS01000004.1"/>
</dbReference>
<comment type="subcellular location">
    <subcellularLocation>
        <location evidence="1">Cell outer membrane</location>
    </subcellularLocation>
</comment>
<dbReference type="PROSITE" id="PS51257">
    <property type="entry name" value="PROKAR_LIPOPROTEIN"/>
    <property type="match status" value="1"/>
</dbReference>
<feature type="compositionally biased region" description="Polar residues" evidence="6">
    <location>
        <begin position="427"/>
        <end position="436"/>
    </location>
</feature>
<name>A0A1G9QHL6_9BACT</name>
<dbReference type="OrthoDB" id="1522814at2"/>
<proteinExistence type="inferred from homology"/>
<keyword evidence="10" id="KW-1185">Reference proteome</keyword>
<dbReference type="InterPro" id="IPR012944">
    <property type="entry name" value="SusD_RagB_dom"/>
</dbReference>
<keyword evidence="5" id="KW-0998">Cell outer membrane</keyword>
<feature type="region of interest" description="Disordered" evidence="6">
    <location>
        <begin position="398"/>
        <end position="436"/>
    </location>
</feature>
<gene>
    <name evidence="9" type="ORF">SAMN04488090_2639</name>
</gene>
<evidence type="ECO:0000259" key="8">
    <source>
        <dbReference type="Pfam" id="PF07980"/>
    </source>
</evidence>